<organism evidence="2 3">
    <name type="scientific">Sutcliffiella tianshenii</name>
    <dbReference type="NCBI Taxonomy" id="1463404"/>
    <lineage>
        <taxon>Bacteria</taxon>
        <taxon>Bacillati</taxon>
        <taxon>Bacillota</taxon>
        <taxon>Bacilli</taxon>
        <taxon>Bacillales</taxon>
        <taxon>Bacillaceae</taxon>
        <taxon>Sutcliffiella</taxon>
    </lineage>
</organism>
<gene>
    <name evidence="2" type="ORF">JOC95_003056</name>
</gene>
<keyword evidence="1" id="KW-0472">Membrane</keyword>
<sequence>MKNSIKSLWLLPGWFIGWFILNLLEMPYTLVNLFFIAMFGFLVSEIIQLVIFMMNNK</sequence>
<feature type="transmembrane region" description="Helical" evidence="1">
    <location>
        <begin position="7"/>
        <end position="24"/>
    </location>
</feature>
<accession>A0ABS2P2M1</accession>
<reference evidence="2 3" key="1">
    <citation type="submission" date="2021-01" db="EMBL/GenBank/DDBJ databases">
        <title>Genomic Encyclopedia of Type Strains, Phase IV (KMG-IV): sequencing the most valuable type-strain genomes for metagenomic binning, comparative biology and taxonomic classification.</title>
        <authorList>
            <person name="Goeker M."/>
        </authorList>
    </citation>
    <scope>NUCLEOTIDE SEQUENCE [LARGE SCALE GENOMIC DNA]</scope>
    <source>
        <strain evidence="2 3">DSM 25879</strain>
    </source>
</reference>
<keyword evidence="3" id="KW-1185">Reference proteome</keyword>
<comment type="caution">
    <text evidence="2">The sequence shown here is derived from an EMBL/GenBank/DDBJ whole genome shotgun (WGS) entry which is preliminary data.</text>
</comment>
<dbReference type="EMBL" id="JAFBED010000006">
    <property type="protein sequence ID" value="MBM7621183.1"/>
    <property type="molecule type" value="Genomic_DNA"/>
</dbReference>
<dbReference type="Proteomes" id="UP000737402">
    <property type="component" value="Unassembled WGS sequence"/>
</dbReference>
<evidence type="ECO:0000256" key="1">
    <source>
        <dbReference type="SAM" id="Phobius"/>
    </source>
</evidence>
<feature type="transmembrane region" description="Helical" evidence="1">
    <location>
        <begin position="30"/>
        <end position="52"/>
    </location>
</feature>
<evidence type="ECO:0000313" key="2">
    <source>
        <dbReference type="EMBL" id="MBM7621183.1"/>
    </source>
</evidence>
<proteinExistence type="predicted"/>
<name>A0ABS2P2M1_9BACI</name>
<evidence type="ECO:0000313" key="3">
    <source>
        <dbReference type="Proteomes" id="UP000737402"/>
    </source>
</evidence>
<keyword evidence="1" id="KW-1133">Transmembrane helix</keyword>
<protein>
    <submittedName>
        <fullName evidence="2">Uncharacterized protein</fullName>
    </submittedName>
</protein>
<keyword evidence="1" id="KW-0812">Transmembrane</keyword>